<keyword evidence="9 12" id="KW-0368">Histidine biosynthesis</keyword>
<dbReference type="InterPro" id="IPR006063">
    <property type="entry name" value="HisA_bact_arch"/>
</dbReference>
<keyword evidence="7 12" id="KW-0963">Cytoplasm</keyword>
<dbReference type="Gene3D" id="3.20.20.70">
    <property type="entry name" value="Aldolase class I"/>
    <property type="match status" value="1"/>
</dbReference>
<comment type="caution">
    <text evidence="15">The sequence shown here is derived from an EMBL/GenBank/DDBJ whole genome shotgun (WGS) entry which is preliminary data.</text>
</comment>
<evidence type="ECO:0000256" key="4">
    <source>
        <dbReference type="ARBA" id="ARBA00009667"/>
    </source>
</evidence>
<dbReference type="SUPFAM" id="SSF51366">
    <property type="entry name" value="Ribulose-phoshate binding barrel"/>
    <property type="match status" value="1"/>
</dbReference>
<comment type="similarity">
    <text evidence="4 12 13">Belongs to the HisA/HisF family.</text>
</comment>
<dbReference type="RefSeq" id="WP_089612262.1">
    <property type="nucleotide sequence ID" value="NZ_CP022121.1"/>
</dbReference>
<proteinExistence type="inferred from homology"/>
<dbReference type="CDD" id="cd04732">
    <property type="entry name" value="HisA"/>
    <property type="match status" value="1"/>
</dbReference>
<keyword evidence="10 12" id="KW-0413">Isomerase</keyword>
<dbReference type="InterPro" id="IPR044524">
    <property type="entry name" value="Isoase_HisA-like"/>
</dbReference>
<gene>
    <name evidence="12 15" type="primary">hisA</name>
    <name evidence="15" type="ORF">NVS47_15430</name>
</gene>
<dbReference type="NCBIfam" id="TIGR00007">
    <property type="entry name" value="1-(5-phosphoribosyl)-5-[(5-phosphoribosylamino)methylideneamino]imidazole-4-carboxamide isomerase"/>
    <property type="match status" value="1"/>
</dbReference>
<evidence type="ECO:0000256" key="10">
    <source>
        <dbReference type="ARBA" id="ARBA00023235"/>
    </source>
</evidence>
<dbReference type="InterPro" id="IPR011060">
    <property type="entry name" value="RibuloseP-bd_barrel"/>
</dbReference>
<dbReference type="Pfam" id="PF00977">
    <property type="entry name" value="His_biosynth"/>
    <property type="match status" value="1"/>
</dbReference>
<evidence type="ECO:0000256" key="12">
    <source>
        <dbReference type="HAMAP-Rule" id="MF_01014"/>
    </source>
</evidence>
<evidence type="ECO:0000256" key="11">
    <source>
        <dbReference type="ARBA" id="ARBA00030547"/>
    </source>
</evidence>
<evidence type="ECO:0000256" key="5">
    <source>
        <dbReference type="ARBA" id="ARBA00012550"/>
    </source>
</evidence>
<evidence type="ECO:0000256" key="9">
    <source>
        <dbReference type="ARBA" id="ARBA00023102"/>
    </source>
</evidence>
<dbReference type="GO" id="GO:0003949">
    <property type="term" value="F:1-(5-phosphoribosyl)-5-[(5-phosphoribosylamino)methylideneamino]imidazole-4-carboxamide isomerase activity"/>
    <property type="evidence" value="ECO:0007669"/>
    <property type="project" value="UniProtKB-EC"/>
</dbReference>
<evidence type="ECO:0000256" key="3">
    <source>
        <dbReference type="ARBA" id="ARBA00005133"/>
    </source>
</evidence>
<evidence type="ECO:0000256" key="14">
    <source>
        <dbReference type="RuleBase" id="RU003658"/>
    </source>
</evidence>
<dbReference type="HAMAP" id="MF_01014">
    <property type="entry name" value="HisA"/>
    <property type="match status" value="1"/>
</dbReference>
<reference evidence="15 16" key="1">
    <citation type="submission" date="2022-08" db="EMBL/GenBank/DDBJ databases">
        <title>Proteogenomics of the novel Dehalobacterium formicoaceticum strain EZ94 highlights a key role of methyltransferases during anaerobic dichloromethane degradation.</title>
        <authorList>
            <person name="Wasmund K."/>
        </authorList>
    </citation>
    <scope>NUCLEOTIDE SEQUENCE [LARGE SCALE GENOMIC DNA]</scope>
    <source>
        <strain evidence="15 16">EZ94</strain>
    </source>
</reference>
<comment type="subcellular location">
    <subcellularLocation>
        <location evidence="2 12 14">Cytoplasm</location>
    </subcellularLocation>
</comment>
<name>A0ABT1Y7M4_9FIRM</name>
<sequence length="244" mass="26101">MLVIPAIDLRGGKCVRLIEGRLDQETIYSDDPAGMAQTFEQAGAERLHVVDLDGAFSGQMVNFDVIKKIVQGIKIPVQLGGGIRTMDSIDQLLDLGVSRVILGTAAISNLDLVQKSVEKYGGQIMVGIDSKNGQVAIEGWAETVGKTYLELGHEIRSLGITQVVFTDTRRDGTLQGPNLASSAELARTCDLEVIVSGGVSTIEDIRKIRQLKEPGIVGVIMGKALYAGKVDLKEAIKIGRGEEG</sequence>
<dbReference type="Proteomes" id="UP001524944">
    <property type="component" value="Unassembled WGS sequence"/>
</dbReference>
<dbReference type="EC" id="5.3.1.16" evidence="5 12"/>
<evidence type="ECO:0000256" key="7">
    <source>
        <dbReference type="ARBA" id="ARBA00022490"/>
    </source>
</evidence>
<evidence type="ECO:0000313" key="15">
    <source>
        <dbReference type="EMBL" id="MCR6546887.1"/>
    </source>
</evidence>
<evidence type="ECO:0000313" key="16">
    <source>
        <dbReference type="Proteomes" id="UP001524944"/>
    </source>
</evidence>
<evidence type="ECO:0000256" key="13">
    <source>
        <dbReference type="RuleBase" id="RU003657"/>
    </source>
</evidence>
<comment type="catalytic activity">
    <reaction evidence="1 12 14">
        <text>1-(5-phospho-beta-D-ribosyl)-5-[(5-phospho-beta-D-ribosylamino)methylideneamino]imidazole-4-carboxamide = 5-[(5-phospho-1-deoxy-D-ribulos-1-ylimino)methylamino]-1-(5-phospho-beta-D-ribosyl)imidazole-4-carboxamide</text>
        <dbReference type="Rhea" id="RHEA:15469"/>
        <dbReference type="ChEBI" id="CHEBI:58435"/>
        <dbReference type="ChEBI" id="CHEBI:58525"/>
        <dbReference type="EC" id="5.3.1.16"/>
    </reaction>
</comment>
<dbReference type="PANTHER" id="PTHR43090:SF2">
    <property type="entry name" value="1-(5-PHOSPHORIBOSYL)-5-[(5-PHOSPHORIBOSYLAMINO)METHYLIDENEAMINO] IMIDAZOLE-4-CARBOXAMIDE ISOMERASE"/>
    <property type="match status" value="1"/>
</dbReference>
<evidence type="ECO:0000256" key="8">
    <source>
        <dbReference type="ARBA" id="ARBA00022605"/>
    </source>
</evidence>
<dbReference type="InterPro" id="IPR013785">
    <property type="entry name" value="Aldolase_TIM"/>
</dbReference>
<dbReference type="InterPro" id="IPR023016">
    <property type="entry name" value="HisA/PriA"/>
</dbReference>
<accession>A0ABT1Y7M4</accession>
<protein>
    <recommendedName>
        <fullName evidence="6 12">1-(5-phosphoribosyl)-5-[(5-phosphoribosylamino)methylideneamino] imidazole-4-carboxamide isomerase</fullName>
        <ecNumber evidence="5 12">5.3.1.16</ecNumber>
    </recommendedName>
    <alternativeName>
        <fullName evidence="11 12">Phosphoribosylformimino-5-aminoimidazole carboxamide ribotide isomerase</fullName>
    </alternativeName>
</protein>
<dbReference type="EMBL" id="JANPWE010000013">
    <property type="protein sequence ID" value="MCR6546887.1"/>
    <property type="molecule type" value="Genomic_DNA"/>
</dbReference>
<comment type="pathway">
    <text evidence="3 12 14">Amino-acid biosynthesis; L-histidine biosynthesis; L-histidine from 5-phospho-alpha-D-ribose 1-diphosphate: step 4/9.</text>
</comment>
<organism evidence="15 16">
    <name type="scientific">Dehalobacterium formicoaceticum</name>
    <dbReference type="NCBI Taxonomy" id="51515"/>
    <lineage>
        <taxon>Bacteria</taxon>
        <taxon>Bacillati</taxon>
        <taxon>Bacillota</taxon>
        <taxon>Clostridia</taxon>
        <taxon>Eubacteriales</taxon>
        <taxon>Peptococcaceae</taxon>
        <taxon>Dehalobacterium</taxon>
    </lineage>
</organism>
<dbReference type="PANTHER" id="PTHR43090">
    <property type="entry name" value="1-(5-PHOSPHORIBOSYL)-5-[(5-PHOSPHORIBOSYLAMINO)METHYLIDENEAMINO] IMIDAZOLE-4-CARBOXAMIDE ISOMERASE"/>
    <property type="match status" value="1"/>
</dbReference>
<dbReference type="InterPro" id="IPR006062">
    <property type="entry name" value="His_biosynth"/>
</dbReference>
<feature type="active site" description="Proton acceptor" evidence="12">
    <location>
        <position position="8"/>
    </location>
</feature>
<keyword evidence="8 12" id="KW-0028">Amino-acid biosynthesis</keyword>
<dbReference type="NCBIfam" id="NF010112">
    <property type="entry name" value="PRK13585.1"/>
    <property type="match status" value="1"/>
</dbReference>
<evidence type="ECO:0000256" key="6">
    <source>
        <dbReference type="ARBA" id="ARBA00018464"/>
    </source>
</evidence>
<evidence type="ECO:0000256" key="2">
    <source>
        <dbReference type="ARBA" id="ARBA00004496"/>
    </source>
</evidence>
<evidence type="ECO:0000256" key="1">
    <source>
        <dbReference type="ARBA" id="ARBA00000901"/>
    </source>
</evidence>
<feature type="active site" description="Proton donor" evidence="12">
    <location>
        <position position="129"/>
    </location>
</feature>
<keyword evidence="16" id="KW-1185">Reference proteome</keyword>